<name>A0A3N0EB15_9ACTN</name>
<protein>
    <submittedName>
        <fullName evidence="2">Extracellular solute-binding protein</fullName>
    </submittedName>
</protein>
<dbReference type="OrthoDB" id="7918484at2"/>
<dbReference type="Pfam" id="PF01547">
    <property type="entry name" value="SBP_bac_1"/>
    <property type="match status" value="1"/>
</dbReference>
<dbReference type="SUPFAM" id="SSF53850">
    <property type="entry name" value="Periplasmic binding protein-like II"/>
    <property type="match status" value="1"/>
</dbReference>
<dbReference type="Gene3D" id="3.40.190.10">
    <property type="entry name" value="Periplasmic binding protein-like II"/>
    <property type="match status" value="2"/>
</dbReference>
<organism evidence="2 3">
    <name type="scientific">Halostreptopolyspora alba</name>
    <dbReference type="NCBI Taxonomy" id="2487137"/>
    <lineage>
        <taxon>Bacteria</taxon>
        <taxon>Bacillati</taxon>
        <taxon>Actinomycetota</taxon>
        <taxon>Actinomycetes</taxon>
        <taxon>Streptosporangiales</taxon>
        <taxon>Nocardiopsidaceae</taxon>
        <taxon>Halostreptopolyspora</taxon>
    </lineage>
</organism>
<evidence type="ECO:0000256" key="1">
    <source>
        <dbReference type="SAM" id="MobiDB-lite"/>
    </source>
</evidence>
<comment type="caution">
    <text evidence="2">The sequence shown here is derived from an EMBL/GenBank/DDBJ whole genome shotgun (WGS) entry which is preliminary data.</text>
</comment>
<gene>
    <name evidence="2" type="ORF">EFW17_10140</name>
</gene>
<dbReference type="InterPro" id="IPR050490">
    <property type="entry name" value="Bact_solute-bd_prot1"/>
</dbReference>
<feature type="compositionally biased region" description="Basic and acidic residues" evidence="1">
    <location>
        <begin position="260"/>
        <end position="269"/>
    </location>
</feature>
<evidence type="ECO:0000313" key="2">
    <source>
        <dbReference type="EMBL" id="RNL85035.1"/>
    </source>
</evidence>
<accession>A0A3N0EB15</accession>
<sequence>MRSESPRGPRGRYRAHRGAIAPVAAVAALIVMASGCGGGDDGTVELRFSWWGPDGRHQITQEVIDLFEEKHPEITIEGDYTDWDSYWDRLATSSSANDAPDVIQHDEQYLRDYAGRDALLNLDEYSDQLDVSEVDELVRGTGELEGGRYAVPSGVNAFVIIADPQAFEEAGVEMPDDSSWTWQDYVDIAAEVSEESDGELVGAQNNSFNTAGFEIFARQNGESLYTEDGELGFSPSTMERWWDYTVQLQEEDAEPSPAESIERDADGPDRSVLATNDGAMAGFWTNQVGDLANTADRELEILRFPGETEFENPGTFFKPAMHWTVSADTEHPEEAATFVDFLVNDPEAAELMLADRGIPVNTGVREQIYDDLPEADAKGADFLSEIEDDVLPADPPPPQGAGEVVDIVKRINEDVLYGENTPEEAANRFVEEAEAAIED</sequence>
<dbReference type="EMBL" id="RJMB01000008">
    <property type="protein sequence ID" value="RNL85035.1"/>
    <property type="molecule type" value="Genomic_DNA"/>
</dbReference>
<proteinExistence type="predicted"/>
<dbReference type="PANTHER" id="PTHR43649:SF12">
    <property type="entry name" value="DIACETYLCHITOBIOSE BINDING PROTEIN DASA"/>
    <property type="match status" value="1"/>
</dbReference>
<keyword evidence="3" id="KW-1185">Reference proteome</keyword>
<reference evidence="2 3" key="1">
    <citation type="submission" date="2018-11" db="EMBL/GenBank/DDBJ databases">
        <title>The genome draft of YIM 96095.</title>
        <authorList>
            <person name="Tang S.-K."/>
            <person name="Chunyu W.-X."/>
            <person name="Feng Y.-Z."/>
        </authorList>
    </citation>
    <scope>NUCLEOTIDE SEQUENCE [LARGE SCALE GENOMIC DNA]</scope>
    <source>
        <strain evidence="2 3">YIM 96095</strain>
    </source>
</reference>
<dbReference type="RefSeq" id="WP_123201084.1">
    <property type="nucleotide sequence ID" value="NZ_RJMB01000008.1"/>
</dbReference>
<evidence type="ECO:0000313" key="3">
    <source>
        <dbReference type="Proteomes" id="UP000269198"/>
    </source>
</evidence>
<dbReference type="Proteomes" id="UP000269198">
    <property type="component" value="Unassembled WGS sequence"/>
</dbReference>
<dbReference type="InterPro" id="IPR006059">
    <property type="entry name" value="SBP"/>
</dbReference>
<dbReference type="AlphaFoldDB" id="A0A3N0EB15"/>
<dbReference type="PANTHER" id="PTHR43649">
    <property type="entry name" value="ARABINOSE-BINDING PROTEIN-RELATED"/>
    <property type="match status" value="1"/>
</dbReference>
<feature type="region of interest" description="Disordered" evidence="1">
    <location>
        <begin position="249"/>
        <end position="269"/>
    </location>
</feature>